<gene>
    <name evidence="2" type="ORF">ENO10_05965</name>
</gene>
<feature type="transmembrane region" description="Helical" evidence="1">
    <location>
        <begin position="88"/>
        <end position="106"/>
    </location>
</feature>
<evidence type="ECO:0000256" key="1">
    <source>
        <dbReference type="SAM" id="Phobius"/>
    </source>
</evidence>
<keyword evidence="1" id="KW-0472">Membrane</keyword>
<name>A0A7C2R1N8_9FLAO</name>
<feature type="non-terminal residue" evidence="2">
    <location>
        <position position="174"/>
    </location>
</feature>
<accession>A0A7C2R1N8</accession>
<dbReference type="Proteomes" id="UP000885753">
    <property type="component" value="Unassembled WGS sequence"/>
</dbReference>
<sequence length="174" mass="19496">MMAIRLSSKNSFGFSVETFDFFRKLNNVNYLKIRQLNKRGMKCYFLIAAFIIFGGEKQGWSQEMKIDSVKVEQTPYDFHIEKRNKNRTGAWIALGGGIGLVALGLANNFDKTFCFGDCDDVNPNEGIWPAYVGAASVAASIPLFIAARKHNKAAKLELRGQPVVFRSYRQTVVG</sequence>
<dbReference type="AlphaFoldDB" id="A0A7C2R1N8"/>
<evidence type="ECO:0000313" key="2">
    <source>
        <dbReference type="EMBL" id="HER40748.1"/>
    </source>
</evidence>
<proteinExistence type="predicted"/>
<dbReference type="EMBL" id="DSEE01000433">
    <property type="protein sequence ID" value="HER40748.1"/>
    <property type="molecule type" value="Genomic_DNA"/>
</dbReference>
<comment type="caution">
    <text evidence="2">The sequence shown here is derived from an EMBL/GenBank/DDBJ whole genome shotgun (WGS) entry which is preliminary data.</text>
</comment>
<feature type="transmembrane region" description="Helical" evidence="1">
    <location>
        <begin position="126"/>
        <end position="147"/>
    </location>
</feature>
<protein>
    <submittedName>
        <fullName evidence="2">Uncharacterized protein</fullName>
    </submittedName>
</protein>
<keyword evidence="1" id="KW-0812">Transmembrane</keyword>
<keyword evidence="1" id="KW-1133">Transmembrane helix</keyword>
<organism evidence="2">
    <name type="scientific">Salinimicrobium catena</name>
    <dbReference type="NCBI Taxonomy" id="390640"/>
    <lineage>
        <taxon>Bacteria</taxon>
        <taxon>Pseudomonadati</taxon>
        <taxon>Bacteroidota</taxon>
        <taxon>Flavobacteriia</taxon>
        <taxon>Flavobacteriales</taxon>
        <taxon>Flavobacteriaceae</taxon>
        <taxon>Salinimicrobium</taxon>
    </lineage>
</organism>
<reference evidence="2" key="1">
    <citation type="journal article" date="2020" name="mSystems">
        <title>Genome- and Community-Level Interaction Insights into Carbon Utilization and Element Cycling Functions of Hydrothermarchaeota in Hydrothermal Sediment.</title>
        <authorList>
            <person name="Zhou Z."/>
            <person name="Liu Y."/>
            <person name="Xu W."/>
            <person name="Pan J."/>
            <person name="Luo Z.H."/>
            <person name="Li M."/>
        </authorList>
    </citation>
    <scope>NUCLEOTIDE SEQUENCE [LARGE SCALE GENOMIC DNA]</scope>
    <source>
        <strain evidence="2">SpSt-1235</strain>
    </source>
</reference>